<dbReference type="Pfam" id="PF00012">
    <property type="entry name" value="HSP70"/>
    <property type="match status" value="1"/>
</dbReference>
<name>A0A2T7PLQ5_POMCA</name>
<dbReference type="PANTHER" id="PTHR45639">
    <property type="entry name" value="HSC70CB, ISOFORM G-RELATED"/>
    <property type="match status" value="1"/>
</dbReference>
<dbReference type="Gene3D" id="3.30.30.30">
    <property type="match status" value="1"/>
</dbReference>
<dbReference type="Gene3D" id="2.60.34.10">
    <property type="entry name" value="Substrate Binding Domain Of DNAk, Chain A, domain 1"/>
    <property type="match status" value="1"/>
</dbReference>
<dbReference type="SUPFAM" id="SSF53067">
    <property type="entry name" value="Actin-like ATPase domain"/>
    <property type="match status" value="2"/>
</dbReference>
<dbReference type="InterPro" id="IPR013126">
    <property type="entry name" value="Hsp_70_fam"/>
</dbReference>
<dbReference type="OrthoDB" id="434160at2759"/>
<dbReference type="GO" id="GO:0005634">
    <property type="term" value="C:nucleus"/>
    <property type="evidence" value="ECO:0007669"/>
    <property type="project" value="TreeGrafter"/>
</dbReference>
<dbReference type="InterPro" id="IPR029048">
    <property type="entry name" value="HSP70_C_sf"/>
</dbReference>
<comment type="similarity">
    <text evidence="1">Belongs to the heat shock protein 70 family.</text>
</comment>
<accession>A0A2T7PLQ5</accession>
<gene>
    <name evidence="5" type="ORF">C0Q70_05636</name>
</gene>
<dbReference type="FunFam" id="3.90.640.10:FF:000004">
    <property type="entry name" value="Heat shock 70 kDa protein 4"/>
    <property type="match status" value="1"/>
</dbReference>
<dbReference type="GO" id="GO:0140662">
    <property type="term" value="F:ATP-dependent protein folding chaperone"/>
    <property type="evidence" value="ECO:0007669"/>
    <property type="project" value="InterPro"/>
</dbReference>
<dbReference type="AlphaFoldDB" id="A0A2T7PLQ5"/>
<feature type="region of interest" description="Disordered" evidence="4">
    <location>
        <begin position="711"/>
        <end position="785"/>
    </location>
</feature>
<sequence length="785" mass="89676">MAVVGFDVGTYSSYIGVARAGGIETIANEYSDRCTPSYVSLNEKVRNIGASAKQQAVTNYQNTVAGFKRVLGRTLNDPFVVKERQQFFRPNNLGQDKDGKVTFNMFYMREQQEFSSLQLMAMLLTKLKQTAEIALKTKVVDAVVSVPVYFTDAERRALLDSCALVGINCLRLMNDTTAVSFDSELGGRDFDEVLAKHFAAEFRQRYNINAESQPKPYIRLLQECEKLKKLMSANTQAIPLNIECFMEDKDVSSQMNRDQFEELSAHLIRRIEATLAGVLTNAKLKPNDVYSVEVLGGASRIPAFKRAVMQVFSKEPSTTLNADEAVARGCALQCAILSPTFRVRDFSVTDCQYYPVSLSWQPQSNMDEESFMEVFPQFHQVPQSKMLTFYRKEPFVLRAYYSQTSNLPYPSPEIGTFKVNNVTPQPNGESSKVKVKVRINAHGIFSVVGATLYEKTDDVEEESMEVDEEKKEVSVPNGPCNEVSSVFHITFQRTIILSIYERKRKNRRKEVRGKKVRKVKTVDLPVEANVPQLNKELVNLLTEKENSMIMQDRLEKERVDAKNTVEEYVYEMRNKLSNELEDYMQEDDRNTFVVKLEDTEVWLYEEGEDQNKQVYVDKLAELKKVGQPVVNRYREAQDWPEVRDEFGGAVMHVQKFLDQWHQGDEKYNHIEKADVDKVQKCLEEKMAWWGPKLDAQTKVKRHEDPIVTAEQVRSEKRSLESTCFPVINRPKPKADPPKEEDGKKQGEEMSNNSGAGEPKEQQQPFEESTAEGHSQEGRSAEMDVD</sequence>
<dbReference type="SUPFAM" id="SSF100934">
    <property type="entry name" value="Heat shock protein 70kD (HSP70), C-terminal subdomain"/>
    <property type="match status" value="2"/>
</dbReference>
<keyword evidence="2" id="KW-0547">Nucleotide-binding</keyword>
<feature type="compositionally biased region" description="Basic and acidic residues" evidence="4">
    <location>
        <begin position="773"/>
        <end position="785"/>
    </location>
</feature>
<keyword evidence="6" id="KW-1185">Reference proteome</keyword>
<protein>
    <submittedName>
        <fullName evidence="5">Uncharacterized protein</fullName>
    </submittedName>
</protein>
<evidence type="ECO:0000313" key="5">
    <source>
        <dbReference type="EMBL" id="PVD34365.1"/>
    </source>
</evidence>
<dbReference type="PRINTS" id="PR00301">
    <property type="entry name" value="HEATSHOCK70"/>
</dbReference>
<dbReference type="SUPFAM" id="SSF100920">
    <property type="entry name" value="Heat shock protein 70kD (HSP70), peptide-binding domain"/>
    <property type="match status" value="1"/>
</dbReference>
<dbReference type="Gene3D" id="3.90.640.10">
    <property type="entry name" value="Actin, Chain A, domain 4"/>
    <property type="match status" value="1"/>
</dbReference>
<evidence type="ECO:0000256" key="2">
    <source>
        <dbReference type="ARBA" id="ARBA00022741"/>
    </source>
</evidence>
<evidence type="ECO:0000313" key="6">
    <source>
        <dbReference type="Proteomes" id="UP000245119"/>
    </source>
</evidence>
<dbReference type="STRING" id="400727.A0A2T7PLQ5"/>
<dbReference type="PANTHER" id="PTHR45639:SF4">
    <property type="entry name" value="HSC70CB, ISOFORM G"/>
    <property type="match status" value="1"/>
</dbReference>
<evidence type="ECO:0000256" key="4">
    <source>
        <dbReference type="SAM" id="MobiDB-lite"/>
    </source>
</evidence>
<proteinExistence type="inferred from homology"/>
<dbReference type="FunFam" id="1.20.1270.10:FF:000002">
    <property type="entry name" value="Heat shock 70 kDa protein 4"/>
    <property type="match status" value="1"/>
</dbReference>
<feature type="compositionally biased region" description="Basic and acidic residues" evidence="4">
    <location>
        <begin position="732"/>
        <end position="747"/>
    </location>
</feature>
<keyword evidence="3" id="KW-0067">ATP-binding</keyword>
<dbReference type="FunFam" id="3.30.420.40:FF:000171">
    <property type="entry name" value="Heat shock 70 kDa protein 4"/>
    <property type="match status" value="2"/>
</dbReference>
<dbReference type="GO" id="GO:0005524">
    <property type="term" value="F:ATP binding"/>
    <property type="evidence" value="ECO:0007669"/>
    <property type="project" value="UniProtKB-KW"/>
</dbReference>
<dbReference type="InterPro" id="IPR043129">
    <property type="entry name" value="ATPase_NBD"/>
</dbReference>
<reference evidence="5 6" key="1">
    <citation type="submission" date="2018-04" db="EMBL/GenBank/DDBJ databases">
        <title>The genome of golden apple snail Pomacea canaliculata provides insight into stress tolerance and invasive adaptation.</title>
        <authorList>
            <person name="Liu C."/>
            <person name="Liu B."/>
            <person name="Ren Y."/>
            <person name="Zhang Y."/>
            <person name="Wang H."/>
            <person name="Li S."/>
            <person name="Jiang F."/>
            <person name="Yin L."/>
            <person name="Zhang G."/>
            <person name="Qian W."/>
            <person name="Fan W."/>
        </authorList>
    </citation>
    <scope>NUCLEOTIDE SEQUENCE [LARGE SCALE GENOMIC DNA]</scope>
    <source>
        <strain evidence="5">SZHN2017</strain>
        <tissue evidence="5">Muscle</tissue>
    </source>
</reference>
<comment type="caution">
    <text evidence="5">The sequence shown here is derived from an EMBL/GenBank/DDBJ whole genome shotgun (WGS) entry which is preliminary data.</text>
</comment>
<evidence type="ECO:0000256" key="1">
    <source>
        <dbReference type="ARBA" id="ARBA00007381"/>
    </source>
</evidence>
<organism evidence="5 6">
    <name type="scientific">Pomacea canaliculata</name>
    <name type="common">Golden apple snail</name>
    <dbReference type="NCBI Taxonomy" id="400727"/>
    <lineage>
        <taxon>Eukaryota</taxon>
        <taxon>Metazoa</taxon>
        <taxon>Spiralia</taxon>
        <taxon>Lophotrochozoa</taxon>
        <taxon>Mollusca</taxon>
        <taxon>Gastropoda</taxon>
        <taxon>Caenogastropoda</taxon>
        <taxon>Architaenioglossa</taxon>
        <taxon>Ampullarioidea</taxon>
        <taxon>Ampullariidae</taxon>
        <taxon>Pomacea</taxon>
    </lineage>
</organism>
<dbReference type="Proteomes" id="UP000245119">
    <property type="component" value="Linkage Group LG3"/>
</dbReference>
<dbReference type="Gene3D" id="1.20.1270.10">
    <property type="match status" value="1"/>
</dbReference>
<dbReference type="GO" id="GO:0005829">
    <property type="term" value="C:cytosol"/>
    <property type="evidence" value="ECO:0007669"/>
    <property type="project" value="TreeGrafter"/>
</dbReference>
<dbReference type="Gene3D" id="3.30.420.40">
    <property type="match status" value="3"/>
</dbReference>
<evidence type="ECO:0000256" key="3">
    <source>
        <dbReference type="ARBA" id="ARBA00022840"/>
    </source>
</evidence>
<dbReference type="InterPro" id="IPR029047">
    <property type="entry name" value="HSP70_peptide-bd_sf"/>
</dbReference>
<dbReference type="EMBL" id="PZQS01000003">
    <property type="protein sequence ID" value="PVD34365.1"/>
    <property type="molecule type" value="Genomic_DNA"/>
</dbReference>